<feature type="transmembrane region" description="Helical" evidence="7">
    <location>
        <begin position="292"/>
        <end position="317"/>
    </location>
</feature>
<dbReference type="RefSeq" id="WP_057953047.1">
    <property type="nucleotide sequence ID" value="NZ_CP013118.1"/>
</dbReference>
<dbReference type="PANTHER" id="PTHR30250:SF10">
    <property type="entry name" value="LIPOPOLYSACCHARIDE BIOSYNTHESIS PROTEIN WZXC"/>
    <property type="match status" value="1"/>
</dbReference>
<feature type="transmembrane region" description="Helical" evidence="7">
    <location>
        <begin position="173"/>
        <end position="192"/>
    </location>
</feature>
<dbReference type="EMBL" id="CP013118">
    <property type="protein sequence ID" value="ALO15605.1"/>
    <property type="molecule type" value="Genomic_DNA"/>
</dbReference>
<feature type="transmembrane region" description="Helical" evidence="7">
    <location>
        <begin position="355"/>
        <end position="375"/>
    </location>
</feature>
<evidence type="ECO:0000256" key="2">
    <source>
        <dbReference type="ARBA" id="ARBA00007430"/>
    </source>
</evidence>
<keyword evidence="6 7" id="KW-0472">Membrane</keyword>
<evidence type="ECO:0000256" key="1">
    <source>
        <dbReference type="ARBA" id="ARBA00004651"/>
    </source>
</evidence>
<organism evidence="8 9">
    <name type="scientific">Salinivirga cyanobacteriivorans</name>
    <dbReference type="NCBI Taxonomy" id="1307839"/>
    <lineage>
        <taxon>Bacteria</taxon>
        <taxon>Pseudomonadati</taxon>
        <taxon>Bacteroidota</taxon>
        <taxon>Bacteroidia</taxon>
        <taxon>Bacteroidales</taxon>
        <taxon>Salinivirgaceae</taxon>
        <taxon>Salinivirga</taxon>
    </lineage>
</organism>
<name>A0A0S2I0A9_9BACT</name>
<dbReference type="OrthoDB" id="9770347at2"/>
<comment type="subcellular location">
    <subcellularLocation>
        <location evidence="1">Cell membrane</location>
        <topology evidence="1">Multi-pass membrane protein</topology>
    </subcellularLocation>
</comment>
<dbReference type="STRING" id="1307839.L21SP5_01966"/>
<feature type="transmembrane region" description="Helical" evidence="7">
    <location>
        <begin position="45"/>
        <end position="69"/>
    </location>
</feature>
<dbReference type="Pfam" id="PF13440">
    <property type="entry name" value="Polysacc_synt_3"/>
    <property type="match status" value="1"/>
</dbReference>
<dbReference type="PANTHER" id="PTHR30250">
    <property type="entry name" value="PST FAMILY PREDICTED COLANIC ACID TRANSPORTER"/>
    <property type="match status" value="1"/>
</dbReference>
<feature type="transmembrane region" description="Helical" evidence="7">
    <location>
        <begin position="113"/>
        <end position="136"/>
    </location>
</feature>
<feature type="transmembrane region" description="Helical" evidence="7">
    <location>
        <begin position="329"/>
        <end position="349"/>
    </location>
</feature>
<accession>A0A0S2I0A9</accession>
<feature type="transmembrane region" description="Helical" evidence="7">
    <location>
        <begin position="413"/>
        <end position="434"/>
    </location>
</feature>
<evidence type="ECO:0000256" key="3">
    <source>
        <dbReference type="ARBA" id="ARBA00022475"/>
    </source>
</evidence>
<dbReference type="InterPro" id="IPR050833">
    <property type="entry name" value="Poly_Biosynth_Transport"/>
</dbReference>
<gene>
    <name evidence="8" type="primary">tuaB</name>
    <name evidence="8" type="ORF">L21SP5_01966</name>
</gene>
<feature type="transmembrane region" description="Helical" evidence="7">
    <location>
        <begin position="382"/>
        <end position="401"/>
    </location>
</feature>
<feature type="transmembrane region" description="Helical" evidence="7">
    <location>
        <begin position="81"/>
        <end position="101"/>
    </location>
</feature>
<reference evidence="8 9" key="1">
    <citation type="submission" date="2015-11" db="EMBL/GenBank/DDBJ databases">
        <title>Description and complete genome sequence of a novel strain predominating in hypersaline microbial mats and representing a new family of the Bacteriodetes phylum.</title>
        <authorList>
            <person name="Spring S."/>
            <person name="Bunk B."/>
            <person name="Sproer C."/>
            <person name="Klenk H.-P."/>
        </authorList>
    </citation>
    <scope>NUCLEOTIDE SEQUENCE [LARGE SCALE GENOMIC DNA]</scope>
    <source>
        <strain evidence="8 9">L21-Spi-D4</strain>
    </source>
</reference>
<feature type="transmembrane region" description="Helical" evidence="7">
    <location>
        <begin position="446"/>
        <end position="467"/>
    </location>
</feature>
<dbReference type="KEGG" id="blq:L21SP5_01966"/>
<dbReference type="PATRIC" id="fig|1307839.3.peg.2073"/>
<protein>
    <submittedName>
        <fullName evidence="8">Teichuronic acid biosynthesis protein TuaB</fullName>
    </submittedName>
</protein>
<evidence type="ECO:0000313" key="9">
    <source>
        <dbReference type="Proteomes" id="UP000064893"/>
    </source>
</evidence>
<evidence type="ECO:0000256" key="6">
    <source>
        <dbReference type="ARBA" id="ARBA00023136"/>
    </source>
</evidence>
<feature type="transmembrane region" description="Helical" evidence="7">
    <location>
        <begin position="21"/>
        <end position="39"/>
    </location>
</feature>
<evidence type="ECO:0000256" key="4">
    <source>
        <dbReference type="ARBA" id="ARBA00022692"/>
    </source>
</evidence>
<sequence>MQKTSNADIRKSGIWAFINKGGLEVSGFFFGIILARLIAPAEFGLLAMIQVFVGLARFIQNFGFAEALIQSKRVNNKDYSTIFFFNLFISLFLYVIFYLLAPVFAEIYTQPRLSYITRILSLSFIINAFVSAHIVFLKKHFSFKKVAIIDIVSILTNYAVSVTLAFLDYGVWAIVYGSLVMSIVKAILYWVYSGWRPTFYFSISVLKNLFHFGFFAFLNTVLNYFGRNVDNFMIGKLVGDTSLGHYNRAYKLMLLPLENISGSIKQVMLPAMSESQDDKKNLHMLYLRSTRILVFVLYPIFFGMWAVSEPFIFGVYGEMWKETIPMLKILSFVGIIQGSSTFNSTLLYSVGKPHITFYLILSFLPILLFAFYFGYQLAAIEGMIYAYLTYSFVFWLANMVIVQKVVKISLMGYFRNILPLLFSSFSMALLLKVGTNYLLSNTIPHILKLLILVIGGIITYVSINIIFKMDAFHDFANQFPFVKKVPLLRLHFKKRNNE</sequence>
<dbReference type="Proteomes" id="UP000064893">
    <property type="component" value="Chromosome"/>
</dbReference>
<comment type="similarity">
    <text evidence="2">Belongs to the polysaccharide synthase family.</text>
</comment>
<dbReference type="CDD" id="cd13127">
    <property type="entry name" value="MATE_tuaB_like"/>
    <property type="match status" value="1"/>
</dbReference>
<evidence type="ECO:0000256" key="5">
    <source>
        <dbReference type="ARBA" id="ARBA00022989"/>
    </source>
</evidence>
<evidence type="ECO:0000256" key="7">
    <source>
        <dbReference type="SAM" id="Phobius"/>
    </source>
</evidence>
<keyword evidence="4 7" id="KW-0812">Transmembrane</keyword>
<dbReference type="GO" id="GO:0005886">
    <property type="term" value="C:plasma membrane"/>
    <property type="evidence" value="ECO:0007669"/>
    <property type="project" value="UniProtKB-SubCell"/>
</dbReference>
<keyword evidence="3" id="KW-1003">Cell membrane</keyword>
<evidence type="ECO:0000313" key="8">
    <source>
        <dbReference type="EMBL" id="ALO15605.1"/>
    </source>
</evidence>
<keyword evidence="9" id="KW-1185">Reference proteome</keyword>
<keyword evidence="5 7" id="KW-1133">Transmembrane helix</keyword>
<dbReference type="AlphaFoldDB" id="A0A0S2I0A9"/>
<proteinExistence type="inferred from homology"/>